<dbReference type="SMART" id="SM00868">
    <property type="entry name" value="zf-AD"/>
    <property type="match status" value="1"/>
</dbReference>
<dbReference type="Pfam" id="PF13894">
    <property type="entry name" value="zf-C2H2_4"/>
    <property type="match status" value="1"/>
</dbReference>
<dbReference type="SMART" id="SM00355">
    <property type="entry name" value="ZnF_C2H2"/>
    <property type="match status" value="10"/>
</dbReference>
<dbReference type="PANTHER" id="PTHR24394:SF44">
    <property type="entry name" value="ZINC FINGER PROTEIN 271-LIKE"/>
    <property type="match status" value="1"/>
</dbReference>
<feature type="domain" description="C2H2-type" evidence="13">
    <location>
        <begin position="362"/>
        <end position="389"/>
    </location>
</feature>
<evidence type="ECO:0000256" key="12">
    <source>
        <dbReference type="SAM" id="MobiDB-lite"/>
    </source>
</evidence>
<evidence type="ECO:0000313" key="16">
    <source>
        <dbReference type="Proteomes" id="UP000027135"/>
    </source>
</evidence>
<dbReference type="EMBL" id="KK852818">
    <property type="protein sequence ID" value="KDR15660.1"/>
    <property type="molecule type" value="Genomic_DNA"/>
</dbReference>
<dbReference type="FunFam" id="3.30.160.60:FF:000130">
    <property type="entry name" value="Spalt-like transcription factor 4"/>
    <property type="match status" value="1"/>
</dbReference>
<dbReference type="GO" id="GO:0008270">
    <property type="term" value="F:zinc ion binding"/>
    <property type="evidence" value="ECO:0007669"/>
    <property type="project" value="UniProtKB-UniRule"/>
</dbReference>
<keyword evidence="7" id="KW-0805">Transcription regulation</keyword>
<evidence type="ECO:0000256" key="3">
    <source>
        <dbReference type="ARBA" id="ARBA00022723"/>
    </source>
</evidence>
<dbReference type="InterPro" id="IPR013087">
    <property type="entry name" value="Znf_C2H2_type"/>
</dbReference>
<comment type="similarity">
    <text evidence="2">Belongs to the krueppel C2H2-type zinc-finger protein family.</text>
</comment>
<dbReference type="FunFam" id="3.30.160.60:FF:002343">
    <property type="entry name" value="Zinc finger protein 33A"/>
    <property type="match status" value="1"/>
</dbReference>
<dbReference type="OrthoDB" id="7460655at2759"/>
<name>A0A067RAL1_ZOONE</name>
<evidence type="ECO:0000256" key="4">
    <source>
        <dbReference type="ARBA" id="ARBA00022737"/>
    </source>
</evidence>
<dbReference type="GO" id="GO:0000981">
    <property type="term" value="F:DNA-binding transcription factor activity, RNA polymerase II-specific"/>
    <property type="evidence" value="ECO:0007669"/>
    <property type="project" value="TreeGrafter"/>
</dbReference>
<evidence type="ECO:0000256" key="8">
    <source>
        <dbReference type="ARBA" id="ARBA00023163"/>
    </source>
</evidence>
<evidence type="ECO:0000259" key="13">
    <source>
        <dbReference type="PROSITE" id="PS50157"/>
    </source>
</evidence>
<dbReference type="Pfam" id="PF13912">
    <property type="entry name" value="zf-C2H2_6"/>
    <property type="match status" value="1"/>
</dbReference>
<evidence type="ECO:0000256" key="2">
    <source>
        <dbReference type="ARBA" id="ARBA00006991"/>
    </source>
</evidence>
<dbReference type="SUPFAM" id="SSF57716">
    <property type="entry name" value="Glucocorticoid receptor-like (DNA-binding domain)"/>
    <property type="match status" value="1"/>
</dbReference>
<comment type="subcellular location">
    <subcellularLocation>
        <location evidence="1">Nucleus</location>
    </subcellularLocation>
</comment>
<dbReference type="GO" id="GO:0005634">
    <property type="term" value="C:nucleus"/>
    <property type="evidence" value="ECO:0007669"/>
    <property type="project" value="UniProtKB-SubCell"/>
</dbReference>
<feature type="domain" description="C2H2-type" evidence="13">
    <location>
        <begin position="418"/>
        <end position="445"/>
    </location>
</feature>
<dbReference type="PROSITE" id="PS50157">
    <property type="entry name" value="ZINC_FINGER_C2H2_2"/>
    <property type="match status" value="9"/>
</dbReference>
<feature type="domain" description="C2H2-type" evidence="13">
    <location>
        <begin position="503"/>
        <end position="531"/>
    </location>
</feature>
<accession>A0A067RAL1</accession>
<feature type="compositionally biased region" description="Basic and acidic residues" evidence="12">
    <location>
        <begin position="287"/>
        <end position="316"/>
    </location>
</feature>
<feature type="domain" description="C2H2-type" evidence="13">
    <location>
        <begin position="334"/>
        <end position="361"/>
    </location>
</feature>
<evidence type="ECO:0000256" key="6">
    <source>
        <dbReference type="ARBA" id="ARBA00022833"/>
    </source>
</evidence>
<dbReference type="PROSITE" id="PS51915">
    <property type="entry name" value="ZAD"/>
    <property type="match status" value="1"/>
</dbReference>
<gene>
    <name evidence="15" type="ORF">L798_09737</name>
</gene>
<keyword evidence="4" id="KW-0677">Repeat</keyword>
<feature type="domain" description="C2H2-type" evidence="13">
    <location>
        <begin position="446"/>
        <end position="473"/>
    </location>
</feature>
<dbReference type="FunFam" id="3.30.160.60:FF:000072">
    <property type="entry name" value="zinc finger protein 143 isoform X1"/>
    <property type="match status" value="1"/>
</dbReference>
<dbReference type="InterPro" id="IPR036236">
    <property type="entry name" value="Znf_C2H2_sf"/>
</dbReference>
<evidence type="ECO:0000256" key="11">
    <source>
        <dbReference type="PROSITE-ProRule" id="PRU01263"/>
    </source>
</evidence>
<dbReference type="PROSITE" id="PS00028">
    <property type="entry name" value="ZINC_FINGER_C2H2_1"/>
    <property type="match status" value="9"/>
</dbReference>
<feature type="domain" description="ZAD" evidence="14">
    <location>
        <begin position="9"/>
        <end position="85"/>
    </location>
</feature>
<sequence>MCIVHNVQKRCRLCLSDSGENLSIFDQQFCEGIPLSLKIMVCVSLTVTPEDFLPKLICAHCMNLVSRFYEFRETCMNTHMTLMQCTASKDNSQITSTSEVPEQDEEKETLGILEVAAVQGVLPEDDKSVIELNCLEELQFADDSVETVTVICGEFQEVIDAVDTGSTQEDSGGNSEEVNVHDEEQGLILHISSSKESNGMSTVKKEGTDSDRLLEIGTDLEVGCLVELEKLSGTTYTLKPFKSEGPDQLTSAMSGLRRRYKCTGCIRVFSTLSSLDKHWDTCQQEANTKREQEPGDVDATKEVQEPDVKIEECSESEKSSQKQKRVRWGAARKYPCSTCGKVFKIPAMLRNHERVHTGERPFLCSLCSRSFTQMYALRNHEQQHRGESPYRCEQCGKGFFRPSDLEKHTRSHTGERPFMCSVCSKAFHQLSGLVVHERIHTGERPYTCSFCSMSFNQWANKQRHEKTHAGGSKPYSCDVCHRKFSERTEMELHRAGHGGGRPRACQYCSKSFRKPSELRDHLRRIHTNERPYHCELCSKAFFVAHELKQHLMVHTGERPFTCSFCPQTFTQKGNLKRHLERHHQGEAVDQDEATLIVEEVDIDDMQLAVVEASE</sequence>
<reference evidence="15 16" key="1">
    <citation type="journal article" date="2014" name="Nat. Commun.">
        <title>Molecular traces of alternative social organization in a termite genome.</title>
        <authorList>
            <person name="Terrapon N."/>
            <person name="Li C."/>
            <person name="Robertson H.M."/>
            <person name="Ji L."/>
            <person name="Meng X."/>
            <person name="Booth W."/>
            <person name="Chen Z."/>
            <person name="Childers C.P."/>
            <person name="Glastad K.M."/>
            <person name="Gokhale K."/>
            <person name="Gowin J."/>
            <person name="Gronenberg W."/>
            <person name="Hermansen R.A."/>
            <person name="Hu H."/>
            <person name="Hunt B.G."/>
            <person name="Huylmans A.K."/>
            <person name="Khalil S.M."/>
            <person name="Mitchell R.D."/>
            <person name="Munoz-Torres M.C."/>
            <person name="Mustard J.A."/>
            <person name="Pan H."/>
            <person name="Reese J.T."/>
            <person name="Scharf M.E."/>
            <person name="Sun F."/>
            <person name="Vogel H."/>
            <person name="Xiao J."/>
            <person name="Yang W."/>
            <person name="Yang Z."/>
            <person name="Yang Z."/>
            <person name="Zhou J."/>
            <person name="Zhu J."/>
            <person name="Brent C.S."/>
            <person name="Elsik C.G."/>
            <person name="Goodisman M.A."/>
            <person name="Liberles D.A."/>
            <person name="Roe R.M."/>
            <person name="Vargo E.L."/>
            <person name="Vilcinskas A."/>
            <person name="Wang J."/>
            <person name="Bornberg-Bauer E."/>
            <person name="Korb J."/>
            <person name="Zhang G."/>
            <person name="Liebig J."/>
        </authorList>
    </citation>
    <scope>NUCLEOTIDE SEQUENCE [LARGE SCALE GENOMIC DNA]</scope>
    <source>
        <tissue evidence="15">Whole organism</tissue>
    </source>
</reference>
<evidence type="ECO:0000256" key="5">
    <source>
        <dbReference type="ARBA" id="ARBA00022771"/>
    </source>
</evidence>
<feature type="domain" description="C2H2-type" evidence="13">
    <location>
        <begin position="532"/>
        <end position="559"/>
    </location>
</feature>
<keyword evidence="16" id="KW-1185">Reference proteome</keyword>
<dbReference type="InterPro" id="IPR012934">
    <property type="entry name" value="Znf_AD"/>
</dbReference>
<dbReference type="Gene3D" id="3.40.1800.20">
    <property type="match status" value="1"/>
</dbReference>
<dbReference type="FunFam" id="3.30.160.60:FF:000139">
    <property type="entry name" value="zinc finger protein 1 homolog"/>
    <property type="match status" value="1"/>
</dbReference>
<dbReference type="SUPFAM" id="SSF57667">
    <property type="entry name" value="beta-beta-alpha zinc fingers"/>
    <property type="match status" value="5"/>
</dbReference>
<evidence type="ECO:0000313" key="15">
    <source>
        <dbReference type="EMBL" id="KDR15660.1"/>
    </source>
</evidence>
<proteinExistence type="inferred from homology"/>
<dbReference type="FunFam" id="3.30.160.60:FF:000193">
    <property type="entry name" value="Zinc finger protein 300"/>
    <property type="match status" value="1"/>
</dbReference>
<feature type="binding site" evidence="11">
    <location>
        <position position="61"/>
    </location>
    <ligand>
        <name>Zn(2+)</name>
        <dbReference type="ChEBI" id="CHEBI:29105"/>
    </ligand>
</feature>
<dbReference type="AlphaFoldDB" id="A0A067RAL1"/>
<dbReference type="Gene3D" id="3.30.160.60">
    <property type="entry name" value="Classic Zinc Finger"/>
    <property type="match status" value="9"/>
</dbReference>
<evidence type="ECO:0000256" key="1">
    <source>
        <dbReference type="ARBA" id="ARBA00004123"/>
    </source>
</evidence>
<dbReference type="FunFam" id="3.30.160.60:FF:000358">
    <property type="entry name" value="zinc finger protein 24"/>
    <property type="match status" value="1"/>
</dbReference>
<feature type="region of interest" description="Disordered" evidence="12">
    <location>
        <begin position="286"/>
        <end position="316"/>
    </location>
</feature>
<feature type="domain" description="C2H2-type" evidence="13">
    <location>
        <begin position="560"/>
        <end position="588"/>
    </location>
</feature>
<keyword evidence="6 11" id="KW-0862">Zinc</keyword>
<keyword evidence="5 10" id="KW-0863">Zinc-finger</keyword>
<feature type="binding site" evidence="11">
    <location>
        <position position="11"/>
    </location>
    <ligand>
        <name>Zn(2+)</name>
        <dbReference type="ChEBI" id="CHEBI:29105"/>
    </ligand>
</feature>
<dbReference type="PANTHER" id="PTHR24394">
    <property type="entry name" value="ZINC FINGER PROTEIN"/>
    <property type="match status" value="1"/>
</dbReference>
<evidence type="ECO:0000256" key="9">
    <source>
        <dbReference type="ARBA" id="ARBA00023242"/>
    </source>
</evidence>
<keyword evidence="3 11" id="KW-0479">Metal-binding</keyword>
<feature type="binding site" evidence="11">
    <location>
        <position position="58"/>
    </location>
    <ligand>
        <name>Zn(2+)</name>
        <dbReference type="ChEBI" id="CHEBI:29105"/>
    </ligand>
</feature>
<protein>
    <submittedName>
        <fullName evidence="15">Uncharacterized protein</fullName>
    </submittedName>
</protein>
<dbReference type="Pfam" id="PF07776">
    <property type="entry name" value="zf-AD"/>
    <property type="match status" value="1"/>
</dbReference>
<dbReference type="OMA" id="DICHELT"/>
<dbReference type="Proteomes" id="UP000027135">
    <property type="component" value="Unassembled WGS sequence"/>
</dbReference>
<evidence type="ECO:0000259" key="14">
    <source>
        <dbReference type="PROSITE" id="PS51915"/>
    </source>
</evidence>
<feature type="domain" description="C2H2-type" evidence="13">
    <location>
        <begin position="475"/>
        <end position="502"/>
    </location>
</feature>
<feature type="binding site" evidence="11">
    <location>
        <position position="14"/>
    </location>
    <ligand>
        <name>Zn(2+)</name>
        <dbReference type="ChEBI" id="CHEBI:29105"/>
    </ligand>
</feature>
<dbReference type="Pfam" id="PF00096">
    <property type="entry name" value="zf-C2H2"/>
    <property type="match status" value="4"/>
</dbReference>
<evidence type="ECO:0000256" key="10">
    <source>
        <dbReference type="PROSITE-ProRule" id="PRU00042"/>
    </source>
</evidence>
<dbReference type="eggNOG" id="KOG1721">
    <property type="taxonomic scope" value="Eukaryota"/>
</dbReference>
<feature type="domain" description="C2H2-type" evidence="13">
    <location>
        <begin position="390"/>
        <end position="417"/>
    </location>
</feature>
<keyword evidence="8" id="KW-0804">Transcription</keyword>
<evidence type="ECO:0000256" key="7">
    <source>
        <dbReference type="ARBA" id="ARBA00023015"/>
    </source>
</evidence>
<dbReference type="FunCoup" id="A0A067RAL1">
    <property type="interactions" value="2"/>
</dbReference>
<organism evidence="15 16">
    <name type="scientific">Zootermopsis nevadensis</name>
    <name type="common">Dampwood termite</name>
    <dbReference type="NCBI Taxonomy" id="136037"/>
    <lineage>
        <taxon>Eukaryota</taxon>
        <taxon>Metazoa</taxon>
        <taxon>Ecdysozoa</taxon>
        <taxon>Arthropoda</taxon>
        <taxon>Hexapoda</taxon>
        <taxon>Insecta</taxon>
        <taxon>Pterygota</taxon>
        <taxon>Neoptera</taxon>
        <taxon>Polyneoptera</taxon>
        <taxon>Dictyoptera</taxon>
        <taxon>Blattodea</taxon>
        <taxon>Blattoidea</taxon>
        <taxon>Termitoidae</taxon>
        <taxon>Termopsidae</taxon>
        <taxon>Zootermopsis</taxon>
    </lineage>
</organism>
<dbReference type="InParanoid" id="A0A067RAL1"/>
<keyword evidence="9" id="KW-0539">Nucleus</keyword>
<dbReference type="FunFam" id="3.30.160.60:FF:001289">
    <property type="entry name" value="Zinc finger protein 574"/>
    <property type="match status" value="1"/>
</dbReference>